<keyword evidence="2" id="KW-0472">Membrane</keyword>
<keyword evidence="2" id="KW-0812">Transmembrane</keyword>
<keyword evidence="2" id="KW-1133">Transmembrane helix</keyword>
<accession>R6X770</accession>
<dbReference type="SUPFAM" id="SSF53098">
    <property type="entry name" value="Ribonuclease H-like"/>
    <property type="match status" value="1"/>
</dbReference>
<gene>
    <name evidence="4" type="ORF">BN587_00863</name>
</gene>
<dbReference type="SMART" id="SM00479">
    <property type="entry name" value="EXOIII"/>
    <property type="match status" value="1"/>
</dbReference>
<evidence type="ECO:0000313" key="4">
    <source>
        <dbReference type="EMBL" id="CDD12131.1"/>
    </source>
</evidence>
<comment type="caution">
    <text evidence="4">The sequence shown here is derived from an EMBL/GenBank/DDBJ whole genome shotgun (WGS) entry which is preliminary data.</text>
</comment>
<dbReference type="PANTHER" id="PTHR30231:SF42">
    <property type="entry name" value="EXONUCLEASE"/>
    <property type="match status" value="1"/>
</dbReference>
<feature type="transmembrane region" description="Helical" evidence="2">
    <location>
        <begin position="271"/>
        <end position="288"/>
    </location>
</feature>
<evidence type="ECO:0000313" key="5">
    <source>
        <dbReference type="Proteomes" id="UP000014937"/>
    </source>
</evidence>
<dbReference type="InterPro" id="IPR013520">
    <property type="entry name" value="Ribonucl_H"/>
</dbReference>
<dbReference type="PANTHER" id="PTHR30231">
    <property type="entry name" value="DNA POLYMERASE III SUBUNIT EPSILON"/>
    <property type="match status" value="1"/>
</dbReference>
<organism evidence="4 5">
    <name type="scientific">Phascolarctobacterium succinatutens CAG:287</name>
    <dbReference type="NCBI Taxonomy" id="1263101"/>
    <lineage>
        <taxon>Bacteria</taxon>
        <taxon>Bacillati</taxon>
        <taxon>Bacillota</taxon>
        <taxon>Negativicutes</taxon>
        <taxon>Acidaminococcales</taxon>
        <taxon>Acidaminococcaceae</taxon>
        <taxon>Phascolarctobacterium</taxon>
    </lineage>
</organism>
<dbReference type="AlphaFoldDB" id="R6X770"/>
<dbReference type="Proteomes" id="UP000014937">
    <property type="component" value="Unassembled WGS sequence"/>
</dbReference>
<dbReference type="GO" id="GO:0003676">
    <property type="term" value="F:nucleic acid binding"/>
    <property type="evidence" value="ECO:0007669"/>
    <property type="project" value="InterPro"/>
</dbReference>
<dbReference type="Gene3D" id="3.30.420.10">
    <property type="entry name" value="Ribonuclease H-like superfamily/Ribonuclease H"/>
    <property type="match status" value="1"/>
</dbReference>
<sequence>MEYVAIDFQTANRLRSSACSIALVSVKDGKIVDTFYSLIRPDILHFDKENIALHGITEDMVKGKPYFYELWPLIKEKIKGKTLVAHYAKFDMEVLADTLESNDIPFPSCQVLCTCVLSQAMFPEMPHHRLQDVTEKIGFNLEQRFNAMAHARACVAIMEYALQKSGAEFLQDMADFYGIHFGYIGKDIVTDCELKYGRARAYDENASFGKKAETYNDMDNATYLKYWGPSVAIMVIFNSINAEWARAIGSIGTLGLFYATYLRFKGTKRPFWYGFVNIFFTAGVLGFFDVGRSPKK</sequence>
<feature type="domain" description="Exonuclease" evidence="3">
    <location>
        <begin position="2"/>
        <end position="167"/>
    </location>
</feature>
<dbReference type="InterPro" id="IPR036397">
    <property type="entry name" value="RNaseH_sf"/>
</dbReference>
<dbReference type="CDD" id="cd06130">
    <property type="entry name" value="DNA_pol_III_epsilon_like"/>
    <property type="match status" value="1"/>
</dbReference>
<dbReference type="GO" id="GO:0008408">
    <property type="term" value="F:3'-5' exonuclease activity"/>
    <property type="evidence" value="ECO:0007669"/>
    <property type="project" value="TreeGrafter"/>
</dbReference>
<dbReference type="GO" id="GO:0005829">
    <property type="term" value="C:cytosol"/>
    <property type="evidence" value="ECO:0007669"/>
    <property type="project" value="TreeGrafter"/>
</dbReference>
<reference evidence="4" key="1">
    <citation type="submission" date="2012-11" db="EMBL/GenBank/DDBJ databases">
        <title>Dependencies among metagenomic species, viruses, plasmids and units of genetic variation.</title>
        <authorList>
            <person name="Nielsen H.B."/>
            <person name="Almeida M."/>
            <person name="Juncker A.S."/>
            <person name="Rasmussen S."/>
            <person name="Li J."/>
            <person name="Sunagawa S."/>
            <person name="Plichta D."/>
            <person name="Gautier L."/>
            <person name="Le Chatelier E."/>
            <person name="Peletier E."/>
            <person name="Bonde I."/>
            <person name="Nielsen T."/>
            <person name="Manichanh C."/>
            <person name="Arumugam M."/>
            <person name="Batto J."/>
            <person name="Santos M.B.Q.D."/>
            <person name="Blom N."/>
            <person name="Borruel N."/>
            <person name="Burgdorf K.S."/>
            <person name="Boumezbeur F."/>
            <person name="Casellas F."/>
            <person name="Dore J."/>
            <person name="Guarner F."/>
            <person name="Hansen T."/>
            <person name="Hildebrand F."/>
            <person name="Kaas R.S."/>
            <person name="Kennedy S."/>
            <person name="Kristiansen K."/>
            <person name="Kultima J.R."/>
            <person name="Leonard P."/>
            <person name="Levenez F."/>
            <person name="Lund O."/>
            <person name="Moumen B."/>
            <person name="Le Paslier D."/>
            <person name="Pons N."/>
            <person name="Pedersen O."/>
            <person name="Prifti E."/>
            <person name="Qin J."/>
            <person name="Raes J."/>
            <person name="Tap J."/>
            <person name="Tims S."/>
            <person name="Ussery D.W."/>
            <person name="Yamada T."/>
            <person name="MetaHit consortium"/>
            <person name="Renault P."/>
            <person name="Sicheritz-Ponten T."/>
            <person name="Bork P."/>
            <person name="Wang J."/>
            <person name="Brunak S."/>
            <person name="Ehrlich S.D."/>
        </authorList>
    </citation>
    <scope>NUCLEOTIDE SEQUENCE [LARGE SCALE GENOMIC DNA]</scope>
</reference>
<proteinExistence type="predicted"/>
<dbReference type="Pfam" id="PF00929">
    <property type="entry name" value="RNase_T"/>
    <property type="match status" value="1"/>
</dbReference>
<feature type="transmembrane region" description="Helical" evidence="2">
    <location>
        <begin position="244"/>
        <end position="264"/>
    </location>
</feature>
<dbReference type="FunFam" id="3.30.420.10:FF:000045">
    <property type="entry name" value="3'-5' exonuclease DinG"/>
    <property type="match status" value="1"/>
</dbReference>
<protein>
    <submittedName>
        <fullName evidence="4">DNA polymerase III epsilon subunit</fullName>
    </submittedName>
</protein>
<dbReference type="RefSeq" id="WP_021719938.1">
    <property type="nucleotide sequence ID" value="NZ_FR892784.1"/>
</dbReference>
<dbReference type="EMBL" id="CBGL010000112">
    <property type="protein sequence ID" value="CDD12131.1"/>
    <property type="molecule type" value="Genomic_DNA"/>
</dbReference>
<dbReference type="InterPro" id="IPR012337">
    <property type="entry name" value="RNaseH-like_sf"/>
</dbReference>
<keyword evidence="1" id="KW-0378">Hydrolase</keyword>
<keyword evidence="1" id="KW-0269">Exonuclease</keyword>
<evidence type="ECO:0000256" key="2">
    <source>
        <dbReference type="SAM" id="Phobius"/>
    </source>
</evidence>
<keyword evidence="1" id="KW-0540">Nuclease</keyword>
<evidence type="ECO:0000259" key="3">
    <source>
        <dbReference type="SMART" id="SM00479"/>
    </source>
</evidence>
<dbReference type="HOGENOM" id="CLU_939589_0_0_9"/>
<evidence type="ECO:0000256" key="1">
    <source>
        <dbReference type="ARBA" id="ARBA00022839"/>
    </source>
</evidence>
<name>R6X770_9FIRM</name>